<protein>
    <submittedName>
        <fullName evidence="1">Uncharacterized protein</fullName>
    </submittedName>
</protein>
<dbReference type="EMBL" id="BAAFRS010000138">
    <property type="protein sequence ID" value="GAB1223207.1"/>
    <property type="molecule type" value="Genomic_DNA"/>
</dbReference>
<reference evidence="1 2" key="1">
    <citation type="journal article" date="2019" name="PLoS Negl. Trop. Dis.">
        <title>Whole genome sequencing of Entamoeba nuttalli reveals mammalian host-related molecular signatures and a novel octapeptide-repeat surface protein.</title>
        <authorList>
            <person name="Tanaka M."/>
            <person name="Makiuchi T."/>
            <person name="Komiyama T."/>
            <person name="Shiina T."/>
            <person name="Osaki K."/>
            <person name="Tachibana H."/>
        </authorList>
    </citation>
    <scope>NUCLEOTIDE SEQUENCE [LARGE SCALE GENOMIC DNA]</scope>
    <source>
        <strain evidence="1 2">P19-061405</strain>
    </source>
</reference>
<sequence length="101" mass="11839">MNSPAHVKNVLKELSIELSITIKYLSSTNLSPEGDSLIHAIAIWIRRVSFINEFNYDDTMLNYLNYLIEDAHVLIIDSEKLLELLDQFRFFYTKECAIHFK</sequence>
<evidence type="ECO:0000313" key="1">
    <source>
        <dbReference type="EMBL" id="GAB1223207.1"/>
    </source>
</evidence>
<accession>A0ABQ0DK27</accession>
<organism evidence="1 2">
    <name type="scientific">Entamoeba nuttalli</name>
    <dbReference type="NCBI Taxonomy" id="412467"/>
    <lineage>
        <taxon>Eukaryota</taxon>
        <taxon>Amoebozoa</taxon>
        <taxon>Evosea</taxon>
        <taxon>Archamoebae</taxon>
        <taxon>Mastigamoebida</taxon>
        <taxon>Entamoebidae</taxon>
        <taxon>Entamoeba</taxon>
    </lineage>
</organism>
<comment type="caution">
    <text evidence="1">The sequence shown here is derived from an EMBL/GenBank/DDBJ whole genome shotgun (WGS) entry which is preliminary data.</text>
</comment>
<proteinExistence type="predicted"/>
<keyword evidence="2" id="KW-1185">Reference proteome</keyword>
<evidence type="ECO:0000313" key="2">
    <source>
        <dbReference type="Proteomes" id="UP001628156"/>
    </source>
</evidence>
<dbReference type="Proteomes" id="UP001628156">
    <property type="component" value="Unassembled WGS sequence"/>
</dbReference>
<name>A0ABQ0DK27_9EUKA</name>
<gene>
    <name evidence="1" type="ORF">ENUP19_0138G0008</name>
</gene>